<evidence type="ECO:0000256" key="8">
    <source>
        <dbReference type="SAM" id="Phobius"/>
    </source>
</evidence>
<proteinExistence type="inferred from homology"/>
<dbReference type="PANTHER" id="PTHR42703:SF1">
    <property type="entry name" value="NA(+)_H(+) ANTIPORTER SUBUNIT D1"/>
    <property type="match status" value="1"/>
</dbReference>
<comment type="subcellular location">
    <subcellularLocation>
        <location evidence="1">Cell membrane</location>
        <topology evidence="1">Multi-pass membrane protein</topology>
    </subcellularLocation>
    <subcellularLocation>
        <location evidence="7">Membrane</location>
        <topology evidence="7">Multi-pass membrane protein</topology>
    </subcellularLocation>
</comment>
<evidence type="ECO:0000256" key="2">
    <source>
        <dbReference type="ARBA" id="ARBA00005346"/>
    </source>
</evidence>
<dbReference type="InterPro" id="IPR050586">
    <property type="entry name" value="CPA3_Na-H_Antiporter_D"/>
</dbReference>
<dbReference type="InterPro" id="IPR001750">
    <property type="entry name" value="ND/Mrp_TM"/>
</dbReference>
<dbReference type="GO" id="GO:0005886">
    <property type="term" value="C:plasma membrane"/>
    <property type="evidence" value="ECO:0007669"/>
    <property type="project" value="UniProtKB-SubCell"/>
</dbReference>
<evidence type="ECO:0000256" key="4">
    <source>
        <dbReference type="ARBA" id="ARBA00022692"/>
    </source>
</evidence>
<gene>
    <name evidence="10" type="ORF">C4K07_2508</name>
</gene>
<feature type="transmembrane region" description="Helical" evidence="8">
    <location>
        <begin position="76"/>
        <end position="104"/>
    </location>
</feature>
<keyword evidence="3" id="KW-1003">Cell membrane</keyword>
<feature type="transmembrane region" description="Helical" evidence="8">
    <location>
        <begin position="38"/>
        <end position="56"/>
    </location>
</feature>
<feature type="transmembrane region" description="Helical" evidence="8">
    <location>
        <begin position="6"/>
        <end position="26"/>
    </location>
</feature>
<feature type="transmembrane region" description="Helical" evidence="8">
    <location>
        <begin position="236"/>
        <end position="255"/>
    </location>
</feature>
<feature type="transmembrane region" description="Helical" evidence="8">
    <location>
        <begin position="402"/>
        <end position="424"/>
    </location>
</feature>
<evidence type="ECO:0000256" key="5">
    <source>
        <dbReference type="ARBA" id="ARBA00022989"/>
    </source>
</evidence>
<evidence type="ECO:0000256" key="1">
    <source>
        <dbReference type="ARBA" id="ARBA00004651"/>
    </source>
</evidence>
<dbReference type="EMBL" id="CP027750">
    <property type="protein sequence ID" value="AZE29293.1"/>
    <property type="molecule type" value="Genomic_DNA"/>
</dbReference>
<dbReference type="Proteomes" id="UP000280455">
    <property type="component" value="Chromosome"/>
</dbReference>
<organism evidence="10 11">
    <name type="scientific">Pseudomonas chlororaphis subsp. aureofaciens</name>
    <dbReference type="NCBI Taxonomy" id="587851"/>
    <lineage>
        <taxon>Bacteria</taxon>
        <taxon>Pseudomonadati</taxon>
        <taxon>Pseudomonadota</taxon>
        <taxon>Gammaproteobacteria</taxon>
        <taxon>Pseudomonadales</taxon>
        <taxon>Pseudomonadaceae</taxon>
        <taxon>Pseudomonas</taxon>
    </lineage>
</organism>
<evidence type="ECO:0000259" key="9">
    <source>
        <dbReference type="Pfam" id="PF00361"/>
    </source>
</evidence>
<reference evidence="10 11" key="1">
    <citation type="submission" date="2018-03" db="EMBL/GenBank/DDBJ databases">
        <title>Diversity of phytobeneficial traits revealed by whole-genome analysis of worldwide-isolated phenazine-producing Pseudomonas spp.</title>
        <authorList>
            <person name="Biessy A."/>
            <person name="Novinscak A."/>
            <person name="Blom J."/>
            <person name="Leger G."/>
            <person name="Thomashow L.S."/>
            <person name="Cazorla F.M."/>
            <person name="Josic D."/>
            <person name="Filion M."/>
        </authorList>
    </citation>
    <scope>NUCLEOTIDE SEQUENCE [LARGE SCALE GENOMIC DNA]</scope>
    <source>
        <strain evidence="10 11">ChPhzS24</strain>
    </source>
</reference>
<feature type="transmembrane region" description="Helical" evidence="8">
    <location>
        <begin position="334"/>
        <end position="355"/>
    </location>
</feature>
<evidence type="ECO:0000256" key="3">
    <source>
        <dbReference type="ARBA" id="ARBA00022475"/>
    </source>
</evidence>
<keyword evidence="5 8" id="KW-1133">Transmembrane helix</keyword>
<evidence type="ECO:0000313" key="11">
    <source>
        <dbReference type="Proteomes" id="UP000280455"/>
    </source>
</evidence>
<dbReference type="Pfam" id="PF00361">
    <property type="entry name" value="Proton_antipo_M"/>
    <property type="match status" value="1"/>
</dbReference>
<dbReference type="NCBIfam" id="NF009309">
    <property type="entry name" value="PRK12666.1"/>
    <property type="match status" value="1"/>
</dbReference>
<dbReference type="RefSeq" id="WP_063429947.1">
    <property type="nucleotide sequence ID" value="NZ_CP027749.1"/>
</dbReference>
<evidence type="ECO:0000256" key="7">
    <source>
        <dbReference type="RuleBase" id="RU000320"/>
    </source>
</evidence>
<sequence length="561" mass="59337">MSLMPHLIVAPILLPLLTAAVMLMLGEKHRPLKAKINLFSSMLGLGISVLLLVWTQQTGVPGSVGVYLPGNWQVPFGIVLVVDRLSALMLVLTGIIGVSALLFAMARWDRAGASFHALFQIQLMGLYGAFLTADLFNLFVFFEVLLAASYGLMLHGSGRARVSAGLHYVAINLLASSLFLIGAALIYGVTGTLNMADLALKIPLVPEADRGLLHAGAAILATAFLAKAGIWPLNFWLVPAYSAASAPVAAMFAIMTKVGVYTLLRLWTLLFSGQAGASAYFGGDWLIYGGMATIVCAALAILAAQRLERMASLSILVSAGILLAAIGFAQPRLIAGALFYLVSSTLALSALFLLAELIERSRSANEIPLDDEAEALPRPLESLQPPPGTNLDDERKAVVGQVIPWTMAFLGLSFIACALLIIGMPPLSGFIGKLSLIGALLNPAGLGQASDAPLSGAAWGLLALLILSGLASLIAFSRLGIQRFWSPEERPSPLLRRFECVPIIALLGLCMLLTVKAEPLLRFTQAAADSLNDPQQYVMAVLGTRAVPSPEAQAALQEVQP</sequence>
<protein>
    <submittedName>
        <fullName evidence="10">Na(+) H(+) antiporter subunit D</fullName>
    </submittedName>
</protein>
<feature type="transmembrane region" description="Helical" evidence="8">
    <location>
        <begin position="311"/>
        <end position="328"/>
    </location>
</feature>
<comment type="similarity">
    <text evidence="2">Belongs to the CPA3 antiporters (TC 2.A.63) subunit D family.</text>
</comment>
<feature type="transmembrane region" description="Helical" evidence="8">
    <location>
        <begin position="211"/>
        <end position="230"/>
    </location>
</feature>
<keyword evidence="4 7" id="KW-0812">Transmembrane</keyword>
<feature type="transmembrane region" description="Helical" evidence="8">
    <location>
        <begin position="456"/>
        <end position="477"/>
    </location>
</feature>
<feature type="transmembrane region" description="Helical" evidence="8">
    <location>
        <begin position="498"/>
        <end position="515"/>
    </location>
</feature>
<feature type="transmembrane region" description="Helical" evidence="8">
    <location>
        <begin position="168"/>
        <end position="190"/>
    </location>
</feature>
<evidence type="ECO:0000256" key="6">
    <source>
        <dbReference type="ARBA" id="ARBA00023136"/>
    </source>
</evidence>
<keyword evidence="6 8" id="KW-0472">Membrane</keyword>
<feature type="transmembrane region" description="Helical" evidence="8">
    <location>
        <begin position="125"/>
        <end position="148"/>
    </location>
</feature>
<feature type="domain" description="NADH:quinone oxidoreductase/Mrp antiporter transmembrane" evidence="9">
    <location>
        <begin position="134"/>
        <end position="441"/>
    </location>
</feature>
<dbReference type="PANTHER" id="PTHR42703">
    <property type="entry name" value="NADH DEHYDROGENASE"/>
    <property type="match status" value="1"/>
</dbReference>
<name>A0AAD0ZHN9_9PSED</name>
<evidence type="ECO:0000313" key="10">
    <source>
        <dbReference type="EMBL" id="AZE29293.1"/>
    </source>
</evidence>
<accession>A0AAD0ZHN9</accession>
<feature type="transmembrane region" description="Helical" evidence="8">
    <location>
        <begin position="287"/>
        <end position="304"/>
    </location>
</feature>
<dbReference type="AlphaFoldDB" id="A0AAD0ZHN9"/>